<protein>
    <submittedName>
        <fullName evidence="1">Uncharacterized protein</fullName>
    </submittedName>
</protein>
<sequence length="308" mass="34847">MALEEIASIRISSAYIEHPIAKYADGIPGNVMDITCIPAGNNTVWRLKSAESAEGIPEEVVFTIHGILVESDLPPVTRPFARHVVNLLHIESLSPRHAQQRITVTGLDTPAFNTAVHGLASVENFLRLNVRDESISQIGTTINGHHVIDISNRYFTGRRYADGTDREELSVEVDPNGFLAELQGEHFIHTSENRVEYYQRFTSPSGEHHFRKIAPVQIRNGDILEIQFTIVLIDKKIGKGRDMRQTFSVKYVLRSITLLNRTFSEHQRMTMLSTAKRLTLKRKVGHGDEEAKETQERMKRMAIDGVRQ</sequence>
<gene>
    <name evidence="1" type="ORF">VNI00_017427</name>
</gene>
<accession>A0AAW0B7Q2</accession>
<name>A0AAW0B7Q2_9AGAR</name>
<reference evidence="1 2" key="1">
    <citation type="submission" date="2024-01" db="EMBL/GenBank/DDBJ databases">
        <title>A draft genome for a cacao thread blight-causing isolate of Paramarasmius palmivorus.</title>
        <authorList>
            <person name="Baruah I.K."/>
            <person name="Bukari Y."/>
            <person name="Amoako-Attah I."/>
            <person name="Meinhardt L.W."/>
            <person name="Bailey B.A."/>
            <person name="Cohen S.P."/>
        </authorList>
    </citation>
    <scope>NUCLEOTIDE SEQUENCE [LARGE SCALE GENOMIC DNA]</scope>
    <source>
        <strain evidence="1 2">GH-12</strain>
    </source>
</reference>
<dbReference type="Proteomes" id="UP001383192">
    <property type="component" value="Unassembled WGS sequence"/>
</dbReference>
<dbReference type="AlphaFoldDB" id="A0AAW0B7Q2"/>
<evidence type="ECO:0000313" key="2">
    <source>
        <dbReference type="Proteomes" id="UP001383192"/>
    </source>
</evidence>
<comment type="caution">
    <text evidence="1">The sequence shown here is derived from an EMBL/GenBank/DDBJ whole genome shotgun (WGS) entry which is preliminary data.</text>
</comment>
<evidence type="ECO:0000313" key="1">
    <source>
        <dbReference type="EMBL" id="KAK7021325.1"/>
    </source>
</evidence>
<dbReference type="EMBL" id="JAYKXP010000172">
    <property type="protein sequence ID" value="KAK7021325.1"/>
    <property type="molecule type" value="Genomic_DNA"/>
</dbReference>
<organism evidence="1 2">
    <name type="scientific">Paramarasmius palmivorus</name>
    <dbReference type="NCBI Taxonomy" id="297713"/>
    <lineage>
        <taxon>Eukaryota</taxon>
        <taxon>Fungi</taxon>
        <taxon>Dikarya</taxon>
        <taxon>Basidiomycota</taxon>
        <taxon>Agaricomycotina</taxon>
        <taxon>Agaricomycetes</taxon>
        <taxon>Agaricomycetidae</taxon>
        <taxon>Agaricales</taxon>
        <taxon>Marasmiineae</taxon>
        <taxon>Marasmiaceae</taxon>
        <taxon>Paramarasmius</taxon>
    </lineage>
</organism>
<keyword evidence="2" id="KW-1185">Reference proteome</keyword>
<proteinExistence type="predicted"/>